<gene>
    <name evidence="2" type="ORF">LCGC14_0787600</name>
</gene>
<name>A0A0F9PXU4_9ZZZZ</name>
<feature type="transmembrane region" description="Helical" evidence="1">
    <location>
        <begin position="53"/>
        <end position="73"/>
    </location>
</feature>
<keyword evidence="1" id="KW-0812">Transmembrane</keyword>
<reference evidence="2" key="1">
    <citation type="journal article" date="2015" name="Nature">
        <title>Complex archaea that bridge the gap between prokaryotes and eukaryotes.</title>
        <authorList>
            <person name="Spang A."/>
            <person name="Saw J.H."/>
            <person name="Jorgensen S.L."/>
            <person name="Zaremba-Niedzwiedzka K."/>
            <person name="Martijn J."/>
            <person name="Lind A.E."/>
            <person name="van Eijk R."/>
            <person name="Schleper C."/>
            <person name="Guy L."/>
            <person name="Ettema T.J."/>
        </authorList>
    </citation>
    <scope>NUCLEOTIDE SEQUENCE</scope>
</reference>
<dbReference type="AlphaFoldDB" id="A0A0F9PXU4"/>
<accession>A0A0F9PXU4</accession>
<keyword evidence="1" id="KW-1133">Transmembrane helix</keyword>
<sequence>MWWYMMLIGGAIVNTVLFGWVTGISVAVAMHFGAHAYDCIGPLGRMGLYTHRYLRAAIHTTIAVGALVVGVFIDL</sequence>
<dbReference type="EMBL" id="LAZR01002067">
    <property type="protein sequence ID" value="KKN35049.1"/>
    <property type="molecule type" value="Genomic_DNA"/>
</dbReference>
<keyword evidence="1" id="KW-0472">Membrane</keyword>
<proteinExistence type="predicted"/>
<feature type="transmembrane region" description="Helical" evidence="1">
    <location>
        <begin position="6"/>
        <end position="32"/>
    </location>
</feature>
<evidence type="ECO:0000313" key="2">
    <source>
        <dbReference type="EMBL" id="KKN35049.1"/>
    </source>
</evidence>
<organism evidence="2">
    <name type="scientific">marine sediment metagenome</name>
    <dbReference type="NCBI Taxonomy" id="412755"/>
    <lineage>
        <taxon>unclassified sequences</taxon>
        <taxon>metagenomes</taxon>
        <taxon>ecological metagenomes</taxon>
    </lineage>
</organism>
<comment type="caution">
    <text evidence="2">The sequence shown here is derived from an EMBL/GenBank/DDBJ whole genome shotgun (WGS) entry which is preliminary data.</text>
</comment>
<protein>
    <submittedName>
        <fullName evidence="2">Uncharacterized protein</fullName>
    </submittedName>
</protein>
<evidence type="ECO:0000256" key="1">
    <source>
        <dbReference type="SAM" id="Phobius"/>
    </source>
</evidence>